<keyword evidence="2" id="KW-1185">Reference proteome</keyword>
<protein>
    <submittedName>
        <fullName evidence="1">YjcQ protein</fullName>
    </submittedName>
</protein>
<reference evidence="1 2" key="1">
    <citation type="submission" date="2019-03" db="EMBL/GenBank/DDBJ databases">
        <title>Genomic Encyclopedia of Type Strains, Phase IV (KMG-IV): sequencing the most valuable type-strain genomes for metagenomic binning, comparative biology and taxonomic classification.</title>
        <authorList>
            <person name="Goeker M."/>
        </authorList>
    </citation>
    <scope>NUCLEOTIDE SEQUENCE [LARGE SCALE GENOMIC DNA]</scope>
    <source>
        <strain evidence="1 2">DSM 19377</strain>
    </source>
</reference>
<dbReference type="AlphaFoldDB" id="A0A4R2P410"/>
<dbReference type="InterPro" id="IPR036388">
    <property type="entry name" value="WH-like_DNA-bd_sf"/>
</dbReference>
<dbReference type="EMBL" id="SLXK01000015">
    <property type="protein sequence ID" value="TCP28784.1"/>
    <property type="molecule type" value="Genomic_DNA"/>
</dbReference>
<accession>A0A4R2P410</accession>
<comment type="caution">
    <text evidence="1">The sequence shown here is derived from an EMBL/GenBank/DDBJ whole genome shotgun (WGS) entry which is preliminary data.</text>
</comment>
<dbReference type="Proteomes" id="UP000295416">
    <property type="component" value="Unassembled WGS sequence"/>
</dbReference>
<name>A0A4R2P410_9BACL</name>
<evidence type="ECO:0000313" key="2">
    <source>
        <dbReference type="Proteomes" id="UP000295416"/>
    </source>
</evidence>
<dbReference type="InterPro" id="IPR036390">
    <property type="entry name" value="WH_DNA-bd_sf"/>
</dbReference>
<gene>
    <name evidence="1" type="ORF">EV207_1159</name>
</gene>
<dbReference type="RefSeq" id="WP_132746279.1">
    <property type="nucleotide sequence ID" value="NZ_SLXK01000015.1"/>
</dbReference>
<dbReference type="OrthoDB" id="2680576at2"/>
<dbReference type="InterPro" id="IPR018597">
    <property type="entry name" value="Phage_Tuc2009_YjcQ"/>
</dbReference>
<evidence type="ECO:0000313" key="1">
    <source>
        <dbReference type="EMBL" id="TCP28784.1"/>
    </source>
</evidence>
<dbReference type="Gene3D" id="1.10.10.10">
    <property type="entry name" value="Winged helix-like DNA-binding domain superfamily/Winged helix DNA-binding domain"/>
    <property type="match status" value="1"/>
</dbReference>
<dbReference type="SUPFAM" id="SSF46785">
    <property type="entry name" value="Winged helix' DNA-binding domain"/>
    <property type="match status" value="1"/>
</dbReference>
<sequence length="126" mass="14447">MTELDTKQKVLVAIYLEYQKDLPKMDNITSENLSLDNRVFNTALIKLENEGLIKGLKTTKFDVFTAFVMMTNLGINYVEEKLEIKPTLSNGEKVREVTKKVTSWGYTELKDFSAKFLAEFVKGILK</sequence>
<dbReference type="Pfam" id="PF09639">
    <property type="entry name" value="YjcQ"/>
    <property type="match status" value="1"/>
</dbReference>
<proteinExistence type="predicted"/>
<organism evidence="1 2">
    <name type="scientific">Scopulibacillus darangshiensis</name>
    <dbReference type="NCBI Taxonomy" id="442528"/>
    <lineage>
        <taxon>Bacteria</taxon>
        <taxon>Bacillati</taxon>
        <taxon>Bacillota</taxon>
        <taxon>Bacilli</taxon>
        <taxon>Bacillales</taxon>
        <taxon>Sporolactobacillaceae</taxon>
        <taxon>Scopulibacillus</taxon>
    </lineage>
</organism>